<keyword evidence="2" id="KW-1185">Reference proteome</keyword>
<sequence length="205" mass="22144">MIEKRRVIVGLMMTFAATAGAQNAGEERLGSASLGVSIVKPKDWHIRSSNETLALAKMLKPSDPEAERRWRDAMRAPLVVVAKYPAAHQGLNPAFRVDVKPYGSVPSNASGAAIVEAMANMLKANFKDMQVEKGPLDLSLKGQKAGYIKLNYVNVSTTGFRFPTTAEFWAIPRKDHYVVLGGSYGTGDAAVEADMAAIVKTVSFD</sequence>
<evidence type="ECO:0000313" key="1">
    <source>
        <dbReference type="EMBL" id="OWQ86180.1"/>
    </source>
</evidence>
<dbReference type="AlphaFoldDB" id="A0A246J0Q0"/>
<accession>A0A246J0Q0</accession>
<comment type="caution">
    <text evidence="1">The sequence shown here is derived from an EMBL/GenBank/DDBJ whole genome shotgun (WGS) entry which is preliminary data.</text>
</comment>
<dbReference type="RefSeq" id="WP_088386729.1">
    <property type="nucleotide sequence ID" value="NZ_NIOF01000011.1"/>
</dbReference>
<dbReference type="EMBL" id="NIOF01000011">
    <property type="protein sequence ID" value="OWQ86180.1"/>
    <property type="molecule type" value="Genomic_DNA"/>
</dbReference>
<proteinExistence type="predicted"/>
<dbReference type="OrthoDB" id="7065617at2"/>
<evidence type="ECO:0000313" key="2">
    <source>
        <dbReference type="Proteomes" id="UP000197468"/>
    </source>
</evidence>
<organism evidence="1 2">
    <name type="scientific">Roseateles aquatilis</name>
    <dbReference type="NCBI Taxonomy" id="431061"/>
    <lineage>
        <taxon>Bacteria</taxon>
        <taxon>Pseudomonadati</taxon>
        <taxon>Pseudomonadota</taxon>
        <taxon>Betaproteobacteria</taxon>
        <taxon>Burkholderiales</taxon>
        <taxon>Sphaerotilaceae</taxon>
        <taxon>Roseateles</taxon>
    </lineage>
</organism>
<dbReference type="Proteomes" id="UP000197468">
    <property type="component" value="Unassembled WGS sequence"/>
</dbReference>
<protein>
    <submittedName>
        <fullName evidence="1">Uncharacterized protein</fullName>
    </submittedName>
</protein>
<reference evidence="1 2" key="1">
    <citation type="journal article" date="2008" name="Int. J. Syst. Evol. Microbiol.">
        <title>Description of Roseateles aquatilis sp. nov. and Roseateles terrae sp. nov., in the class Betaproteobacteria, and emended description of the genus Roseateles.</title>
        <authorList>
            <person name="Gomila M."/>
            <person name="Bowien B."/>
            <person name="Falsen E."/>
            <person name="Moore E.R."/>
            <person name="Lalucat J."/>
        </authorList>
    </citation>
    <scope>NUCLEOTIDE SEQUENCE [LARGE SCALE GENOMIC DNA]</scope>
    <source>
        <strain evidence="1 2">CCUG 48205</strain>
    </source>
</reference>
<gene>
    <name evidence="1" type="ORF">CDN99_20285</name>
</gene>
<name>A0A246J0Q0_9BURK</name>